<reference evidence="1 2" key="1">
    <citation type="submission" date="2022-11" db="EMBL/GenBank/DDBJ databases">
        <title>Minimal conservation of predation-associated metabolite biosynthetic gene clusters underscores biosynthetic potential of Myxococcota including descriptions for ten novel species: Archangium lansinium sp. nov., Myxococcus landrumus sp. nov., Nannocystis bai.</title>
        <authorList>
            <person name="Ahearne A."/>
            <person name="Stevens C."/>
            <person name="Dowd S."/>
        </authorList>
    </citation>
    <scope>NUCLEOTIDE SEQUENCE [LARGE SCALE GENOMIC DNA]</scope>
    <source>
        <strain evidence="1 2">BB15-2</strain>
    </source>
</reference>
<name>A0ABT5EF24_9BACT</name>
<evidence type="ECO:0000313" key="1">
    <source>
        <dbReference type="EMBL" id="MDC0723543.1"/>
    </source>
</evidence>
<keyword evidence="2" id="KW-1185">Reference proteome</keyword>
<evidence type="ECO:0000313" key="2">
    <source>
        <dbReference type="Proteomes" id="UP001221686"/>
    </source>
</evidence>
<dbReference type="RefSeq" id="WP_272092087.1">
    <property type="nucleotide sequence ID" value="NZ_JAQNDL010000005.1"/>
</dbReference>
<accession>A0ABT5EF24</accession>
<comment type="caution">
    <text evidence="1">The sequence shown here is derived from an EMBL/GenBank/DDBJ whole genome shotgun (WGS) entry which is preliminary data.</text>
</comment>
<dbReference type="EMBL" id="JAQNDL010000005">
    <property type="protein sequence ID" value="MDC0723543.1"/>
    <property type="molecule type" value="Genomic_DNA"/>
</dbReference>
<protein>
    <submittedName>
        <fullName evidence="1">Uncharacterized protein</fullName>
    </submittedName>
</protein>
<gene>
    <name evidence="1" type="ORF">POL25_42065</name>
</gene>
<dbReference type="Proteomes" id="UP001221686">
    <property type="component" value="Unassembled WGS sequence"/>
</dbReference>
<sequence length="248" mass="27344">MLSLHEAILACKSVSTTRDLLLLLQKDWAKFTSALSATQHLRADRVIGEFFDGSVAMARAALEATSATDVGHVGFEVSQPLDMLMTSIPLWLAALNAAERRRGGDVLRLSKLHRFPASDSFQQRVAAYAEIMRVWIRRGERDLMLEFFDIHRSASNCPMDAARSRAFVPGGEMTAQAFRGDSIWHLALRVDSPAKVARLHADLSIWAGEAAGYVLTYAAPVANVHDGSVHTKVINTKQQTELEFVAQL</sequence>
<proteinExistence type="predicted"/>
<organism evidence="1 2">
    <name type="scientific">Nannocystis bainbridge</name>
    <dbReference type="NCBI Taxonomy" id="2995303"/>
    <lineage>
        <taxon>Bacteria</taxon>
        <taxon>Pseudomonadati</taxon>
        <taxon>Myxococcota</taxon>
        <taxon>Polyangia</taxon>
        <taxon>Nannocystales</taxon>
        <taxon>Nannocystaceae</taxon>
        <taxon>Nannocystis</taxon>
    </lineage>
</organism>